<keyword evidence="6" id="KW-0832">Ubl conjugation</keyword>
<evidence type="ECO:0000256" key="13">
    <source>
        <dbReference type="ARBA" id="ARBA00093543"/>
    </source>
</evidence>
<feature type="region of interest" description="Disordered" evidence="14">
    <location>
        <begin position="614"/>
        <end position="667"/>
    </location>
</feature>
<keyword evidence="5" id="KW-0597">Phosphoprotein</keyword>
<evidence type="ECO:0000256" key="12">
    <source>
        <dbReference type="ARBA" id="ARBA00093359"/>
    </source>
</evidence>
<dbReference type="GO" id="GO:0044545">
    <property type="term" value="C:NSL complex"/>
    <property type="evidence" value="ECO:0007669"/>
    <property type="project" value="TreeGrafter"/>
</dbReference>
<dbReference type="GO" id="GO:0005739">
    <property type="term" value="C:mitochondrion"/>
    <property type="evidence" value="ECO:0007669"/>
    <property type="project" value="UniProtKB-SubCell"/>
</dbReference>
<dbReference type="Proteomes" id="UP001163046">
    <property type="component" value="Unassembled WGS sequence"/>
</dbReference>
<feature type="compositionally biased region" description="Low complexity" evidence="14">
    <location>
        <begin position="421"/>
        <end position="442"/>
    </location>
</feature>
<dbReference type="InterPro" id="IPR025927">
    <property type="entry name" value="Znf_KANL2-like"/>
</dbReference>
<evidence type="ECO:0000256" key="8">
    <source>
        <dbReference type="ARBA" id="ARBA00023128"/>
    </source>
</evidence>
<comment type="caution">
    <text evidence="16">The sequence shown here is derived from an EMBL/GenBank/DDBJ whole genome shotgun (WGS) entry which is preliminary data.</text>
</comment>
<dbReference type="Pfam" id="PF13891">
    <property type="entry name" value="zf-C3HC3H_KANSL2"/>
    <property type="match status" value="2"/>
</dbReference>
<comment type="function">
    <text evidence="12">Non-catalytic component of the NSL histone acetyltransferase complex, a multiprotein complex that mediates histone H4 acetylation at 'Lys-5'- and 'Lys-8' (H4K5ac and H4K8ac) at transcription start sites and promotes transcription initiation. Required for NSL complex stability and for transcription of intraciliary transport genes in both ciliated and non-ciliated cells by regulating histone H4 acetylation at 'Lys-5'- and 'Lys-12' (H4K5ac and H4K12ac). This is necessary for cilium assembly in ciliated cells and for organization of the microtubule cytoskeleton in non-ciliated cells. Required within the NSL complex to maintain nuclear architecture stability by promoting KAT8-mediated acetylation of lamin LMNA.</text>
</comment>
<evidence type="ECO:0000256" key="2">
    <source>
        <dbReference type="ARBA" id="ARBA00004173"/>
    </source>
</evidence>
<protein>
    <recommendedName>
        <fullName evidence="3">KAT8 regulatory NSL complex subunit 2</fullName>
    </recommendedName>
    <alternativeName>
        <fullName evidence="11">NSL complex protein NSL2</fullName>
    </alternativeName>
    <alternativeName>
        <fullName evidence="10">Non-specific lethal 2 homolog</fullName>
    </alternativeName>
</protein>
<sequence>MAEVTEKPKNEDSSAPAKTESKLELRPPRKLCCYSQRVCNLEILKGFDFCHKHILEDKASPFKPCDFVAKSNGRRCPNPAQKLPDRGKSFCIIHTRKAELRRAVEERRKRRHHDDNEGSYDDDKGKRRRTSSSNSQKSDKLDGHSSDEDGVGSGDDYLKVDSAWHGDIDSDADSVDSEEEDFLKHAGVWTVEEATRMCRDKMIRLRSLYISQFKRLQHVLKERRRKYCQAIQAEEVEETGECHLTPTQLLGRKPQHECPGTEALLHRQAKEKKQGGISTRQQGASTLRCTYSPGGNRCTEKVLPLTKHCVKHITHDPNQLLFQKCTFPPKGDSHCERNVAKIFTHSACRLHVELPTDMKRPNISNDLLDAKERAKLRKTRALESKVSEADVPEALQEKSSALVAPTTSGQPDESGPVTTEPPQQASASSLPSTQSSTPSISSEKMEVDNKIDEKIDVDVNKLSSNSVPTKASSSASSSGGLQSISPGLAAASLVAVCSSPQLPFQGTPLASVSSIPQSSVTDSKSLPSGSDKARSVSNAPSEASKVDVDSKVADVKAAADLKDIKGSEAAKPKSTNTFLPGGNNTHAQAQRPVSPGKQPEQSKVVLNVTKLKQEAKVPASTSPPVSQTTAKAAPSHGTQKASSNTTSQNVTQIPPLESPEKPSQVISKSALQGTLPGIVHEPQKALRMSPQKAPHKFCSSAPINNGQFLSQTAIENHQCKALVAIETGQPLKTVSTKPSTTSETTQPLKSTSAKPSITSEMGQPLKTCKALDYKRNRTAIENNQRKALDYKRNGTAIEKHQCKALDYKRNGTAIEKHQCKALDYKRNRTAIENNQRKALDYKRNGTAIEKHQCKALDYKRNGTAFEKHQYKALDYKRDAPFCPCEIFPALASRDDCSKLQAVQSNHISNKQGHD</sequence>
<feature type="region of interest" description="Disordered" evidence="14">
    <location>
        <begin position="381"/>
        <end position="449"/>
    </location>
</feature>
<evidence type="ECO:0000256" key="7">
    <source>
        <dbReference type="ARBA" id="ARBA00022853"/>
    </source>
</evidence>
<evidence type="ECO:0000256" key="4">
    <source>
        <dbReference type="ARBA" id="ARBA00022499"/>
    </source>
</evidence>
<keyword evidence="7" id="KW-0156">Chromatin regulator</keyword>
<comment type="subcellular location">
    <subcellularLocation>
        <location evidence="2">Mitochondrion</location>
    </subcellularLocation>
    <subcellularLocation>
        <location evidence="1">Nucleus</location>
    </subcellularLocation>
</comment>
<feature type="compositionally biased region" description="Basic and acidic residues" evidence="14">
    <location>
        <begin position="1"/>
        <end position="12"/>
    </location>
</feature>
<organism evidence="16 17">
    <name type="scientific">Desmophyllum pertusum</name>
    <dbReference type="NCBI Taxonomy" id="174260"/>
    <lineage>
        <taxon>Eukaryota</taxon>
        <taxon>Metazoa</taxon>
        <taxon>Cnidaria</taxon>
        <taxon>Anthozoa</taxon>
        <taxon>Hexacorallia</taxon>
        <taxon>Scleractinia</taxon>
        <taxon>Caryophylliina</taxon>
        <taxon>Caryophylliidae</taxon>
        <taxon>Desmophyllum</taxon>
    </lineage>
</organism>
<evidence type="ECO:0000313" key="16">
    <source>
        <dbReference type="EMBL" id="KAJ7375337.1"/>
    </source>
</evidence>
<evidence type="ECO:0000256" key="3">
    <source>
        <dbReference type="ARBA" id="ARBA00015508"/>
    </source>
</evidence>
<feature type="region of interest" description="Disordered" evidence="14">
    <location>
        <begin position="510"/>
        <end position="548"/>
    </location>
</feature>
<evidence type="ECO:0000256" key="9">
    <source>
        <dbReference type="ARBA" id="ARBA00023242"/>
    </source>
</evidence>
<evidence type="ECO:0000256" key="6">
    <source>
        <dbReference type="ARBA" id="ARBA00022843"/>
    </source>
</evidence>
<feature type="compositionally biased region" description="Basic and acidic residues" evidence="14">
    <location>
        <begin position="103"/>
        <end position="125"/>
    </location>
</feature>
<feature type="region of interest" description="Disordered" evidence="14">
    <location>
        <begin position="732"/>
        <end position="761"/>
    </location>
</feature>
<dbReference type="GO" id="GO:0006325">
    <property type="term" value="P:chromatin organization"/>
    <property type="evidence" value="ECO:0007669"/>
    <property type="project" value="UniProtKB-KW"/>
</dbReference>
<feature type="compositionally biased region" description="Polar residues" evidence="14">
    <location>
        <begin position="619"/>
        <end position="652"/>
    </location>
</feature>
<evidence type="ECO:0000256" key="10">
    <source>
        <dbReference type="ARBA" id="ARBA00032947"/>
    </source>
</evidence>
<dbReference type="GO" id="GO:0005634">
    <property type="term" value="C:nucleus"/>
    <property type="evidence" value="ECO:0007669"/>
    <property type="project" value="UniProtKB-SubCell"/>
</dbReference>
<keyword evidence="4" id="KW-1017">Isopeptide bond</keyword>
<keyword evidence="9" id="KW-0539">Nucleus</keyword>
<feature type="compositionally biased region" description="Low complexity" evidence="14">
    <location>
        <begin position="463"/>
        <end position="482"/>
    </location>
</feature>
<evidence type="ECO:0000256" key="5">
    <source>
        <dbReference type="ARBA" id="ARBA00022553"/>
    </source>
</evidence>
<dbReference type="OrthoDB" id="677315at2759"/>
<feature type="region of interest" description="Disordered" evidence="14">
    <location>
        <begin position="566"/>
        <end position="600"/>
    </location>
</feature>
<dbReference type="AlphaFoldDB" id="A0A9W9Z5D8"/>
<dbReference type="PANTHER" id="PTHR13453">
    <property type="entry name" value="KAT8 REGULATORY NSL COMPLEX SUBUNIT 2"/>
    <property type="match status" value="1"/>
</dbReference>
<proteinExistence type="predicted"/>
<evidence type="ECO:0000256" key="14">
    <source>
        <dbReference type="SAM" id="MobiDB-lite"/>
    </source>
</evidence>
<dbReference type="EMBL" id="MU826826">
    <property type="protein sequence ID" value="KAJ7375337.1"/>
    <property type="molecule type" value="Genomic_DNA"/>
</dbReference>
<feature type="region of interest" description="Disordered" evidence="14">
    <location>
        <begin position="103"/>
        <end position="155"/>
    </location>
</feature>
<name>A0A9W9Z5D8_9CNID</name>
<dbReference type="PANTHER" id="PTHR13453:SF1">
    <property type="entry name" value="KAT8 REGULATORY NSL COMPLEX SUBUNIT 2"/>
    <property type="match status" value="1"/>
</dbReference>
<keyword evidence="17" id="KW-1185">Reference proteome</keyword>
<feature type="compositionally biased region" description="Polar residues" evidence="14">
    <location>
        <begin position="573"/>
        <end position="588"/>
    </location>
</feature>
<keyword evidence="8" id="KW-0496">Mitochondrion</keyword>
<feature type="region of interest" description="Disordered" evidence="14">
    <location>
        <begin position="462"/>
        <end position="482"/>
    </location>
</feature>
<evidence type="ECO:0000256" key="1">
    <source>
        <dbReference type="ARBA" id="ARBA00004123"/>
    </source>
</evidence>
<feature type="compositionally biased region" description="Basic and acidic residues" evidence="14">
    <location>
        <begin position="137"/>
        <end position="147"/>
    </location>
</feature>
<feature type="compositionally biased region" description="Polar residues" evidence="14">
    <location>
        <begin position="510"/>
        <end position="528"/>
    </location>
</feature>
<gene>
    <name evidence="16" type="primary">KANSL2</name>
    <name evidence="16" type="ORF">OS493_002088</name>
</gene>
<accession>A0A9W9Z5D8</accession>
<evidence type="ECO:0000259" key="15">
    <source>
        <dbReference type="Pfam" id="PF13891"/>
    </source>
</evidence>
<feature type="region of interest" description="Disordered" evidence="14">
    <location>
        <begin position="1"/>
        <end position="24"/>
    </location>
</feature>
<reference evidence="16" key="1">
    <citation type="submission" date="2023-01" db="EMBL/GenBank/DDBJ databases">
        <title>Genome assembly of the deep-sea coral Lophelia pertusa.</title>
        <authorList>
            <person name="Herrera S."/>
            <person name="Cordes E."/>
        </authorList>
    </citation>
    <scope>NUCLEOTIDE SEQUENCE</scope>
    <source>
        <strain evidence="16">USNM1676648</strain>
        <tissue evidence="16">Polyp</tissue>
    </source>
</reference>
<evidence type="ECO:0000256" key="11">
    <source>
        <dbReference type="ARBA" id="ARBA00033378"/>
    </source>
</evidence>
<feature type="domain" description="KANL2-like probable zinc-finger" evidence="15">
    <location>
        <begin position="289"/>
        <end position="351"/>
    </location>
</feature>
<evidence type="ECO:0000313" key="17">
    <source>
        <dbReference type="Proteomes" id="UP001163046"/>
    </source>
</evidence>
<comment type="subunit">
    <text evidence="13">Component of the NSL complex at least composed of KAT8/MOF, KANSL1, KANSL2, KANSL3, MCRS1, PHF20, OGT1/OGT, WDR5 and HCFC1.</text>
</comment>
<feature type="domain" description="KANL2-like probable zinc-finger" evidence="15">
    <location>
        <begin position="33"/>
        <end position="95"/>
    </location>
</feature>
<dbReference type="InterPro" id="IPR026316">
    <property type="entry name" value="NSL2"/>
</dbReference>